<organism evidence="5 6">
    <name type="scientific">Pseudoxanthomonas daejeonensis</name>
    <dbReference type="NCBI Taxonomy" id="266062"/>
    <lineage>
        <taxon>Bacteria</taxon>
        <taxon>Pseudomonadati</taxon>
        <taxon>Pseudomonadota</taxon>
        <taxon>Gammaproteobacteria</taxon>
        <taxon>Lysobacterales</taxon>
        <taxon>Lysobacteraceae</taxon>
        <taxon>Pseudoxanthomonas</taxon>
    </lineage>
</organism>
<feature type="region of interest" description="Disordered" evidence="3">
    <location>
        <begin position="1"/>
        <end position="26"/>
    </location>
</feature>
<accession>A0ABQ6Z8E1</accession>
<dbReference type="Pfam" id="PF14246">
    <property type="entry name" value="TetR_C_7"/>
    <property type="match status" value="1"/>
</dbReference>
<dbReference type="PROSITE" id="PS50977">
    <property type="entry name" value="HTH_TETR_2"/>
    <property type="match status" value="1"/>
</dbReference>
<dbReference type="InterPro" id="IPR036271">
    <property type="entry name" value="Tet_transcr_reg_TetR-rel_C_sf"/>
</dbReference>
<evidence type="ECO:0000259" key="4">
    <source>
        <dbReference type="PROSITE" id="PS50977"/>
    </source>
</evidence>
<comment type="caution">
    <text evidence="5">The sequence shown here is derived from an EMBL/GenBank/DDBJ whole genome shotgun (WGS) entry which is preliminary data.</text>
</comment>
<sequence>MIPKNAATTTPAAPSKAPGPGRPKDLGKRASILEAAKRLFLEQGYQGVSMDQIATAAGVSKLTVYSHFGDKEALFSEAITAKCQEVLPDDLFVSPPEGPLHEQLRAIGHAFFALITSEEAISMHRMMNTPGTAEHTLRELFWNAGPRRVQEVFGQFLQARMDQGQLRIDDVALASSQFFSLLKGELHPMMACGLCVDPGPAEVARHIDATVEFFLRAYAA</sequence>
<evidence type="ECO:0000256" key="1">
    <source>
        <dbReference type="ARBA" id="ARBA00023125"/>
    </source>
</evidence>
<dbReference type="InterPro" id="IPR001647">
    <property type="entry name" value="HTH_TetR"/>
</dbReference>
<evidence type="ECO:0000256" key="2">
    <source>
        <dbReference type="PROSITE-ProRule" id="PRU00335"/>
    </source>
</evidence>
<name>A0ABQ6Z8E1_9GAMM</name>
<dbReference type="PANTHER" id="PTHR30055:SF146">
    <property type="entry name" value="HTH-TYPE TRANSCRIPTIONAL DUAL REGULATOR CECR"/>
    <property type="match status" value="1"/>
</dbReference>
<evidence type="ECO:0000313" key="6">
    <source>
        <dbReference type="Proteomes" id="UP000788419"/>
    </source>
</evidence>
<dbReference type="SUPFAM" id="SSF48498">
    <property type="entry name" value="Tetracyclin repressor-like, C-terminal domain"/>
    <property type="match status" value="1"/>
</dbReference>
<dbReference type="InterPro" id="IPR050109">
    <property type="entry name" value="HTH-type_TetR-like_transc_reg"/>
</dbReference>
<dbReference type="PRINTS" id="PR00455">
    <property type="entry name" value="HTHTETR"/>
</dbReference>
<dbReference type="Proteomes" id="UP000788419">
    <property type="component" value="Unassembled WGS sequence"/>
</dbReference>
<dbReference type="PANTHER" id="PTHR30055">
    <property type="entry name" value="HTH-TYPE TRANSCRIPTIONAL REGULATOR RUTR"/>
    <property type="match status" value="1"/>
</dbReference>
<dbReference type="InterPro" id="IPR009057">
    <property type="entry name" value="Homeodomain-like_sf"/>
</dbReference>
<reference evidence="5 6" key="1">
    <citation type="submission" date="2017-10" db="EMBL/GenBank/DDBJ databases">
        <title>Whole genome sequencing of members of genus Pseudoxanthomonas.</title>
        <authorList>
            <person name="Kumar S."/>
            <person name="Bansal K."/>
            <person name="Kaur A."/>
            <person name="Patil P."/>
            <person name="Sharma S."/>
            <person name="Patil P.B."/>
        </authorList>
    </citation>
    <scope>NUCLEOTIDE SEQUENCE [LARGE SCALE GENOMIC DNA]</scope>
    <source>
        <strain evidence="5 6">DSM 17801</strain>
    </source>
</reference>
<protein>
    <submittedName>
        <fullName evidence="5">TetR family transcriptional regulator</fullName>
    </submittedName>
</protein>
<dbReference type="SUPFAM" id="SSF46689">
    <property type="entry name" value="Homeodomain-like"/>
    <property type="match status" value="1"/>
</dbReference>
<dbReference type="Gene3D" id="1.10.357.10">
    <property type="entry name" value="Tetracycline Repressor, domain 2"/>
    <property type="match status" value="1"/>
</dbReference>
<dbReference type="RefSeq" id="WP_162409781.1">
    <property type="nucleotide sequence ID" value="NZ_PDWN01000005.1"/>
</dbReference>
<dbReference type="Gene3D" id="1.10.10.60">
    <property type="entry name" value="Homeodomain-like"/>
    <property type="match status" value="1"/>
</dbReference>
<feature type="compositionally biased region" description="Low complexity" evidence="3">
    <location>
        <begin position="1"/>
        <end position="19"/>
    </location>
</feature>
<dbReference type="InterPro" id="IPR039536">
    <property type="entry name" value="TetR_C_Proteobacteria"/>
</dbReference>
<feature type="DNA-binding region" description="H-T-H motif" evidence="2">
    <location>
        <begin position="49"/>
        <end position="68"/>
    </location>
</feature>
<keyword evidence="1 2" id="KW-0238">DNA-binding</keyword>
<gene>
    <name evidence="5" type="ORF">CSC65_06780</name>
</gene>
<keyword evidence="6" id="KW-1185">Reference proteome</keyword>
<dbReference type="Pfam" id="PF00440">
    <property type="entry name" value="TetR_N"/>
    <property type="match status" value="1"/>
</dbReference>
<proteinExistence type="predicted"/>
<evidence type="ECO:0000256" key="3">
    <source>
        <dbReference type="SAM" id="MobiDB-lite"/>
    </source>
</evidence>
<dbReference type="EMBL" id="PDWN01000005">
    <property type="protein sequence ID" value="KAF1695465.1"/>
    <property type="molecule type" value="Genomic_DNA"/>
</dbReference>
<evidence type="ECO:0000313" key="5">
    <source>
        <dbReference type="EMBL" id="KAF1695465.1"/>
    </source>
</evidence>
<feature type="domain" description="HTH tetR-type" evidence="4">
    <location>
        <begin position="26"/>
        <end position="86"/>
    </location>
</feature>